<dbReference type="RefSeq" id="WP_116650330.1">
    <property type="nucleotide sequence ID" value="NZ_QUZK01000030.1"/>
</dbReference>
<reference evidence="2 3" key="1">
    <citation type="submission" date="2018-08" db="EMBL/GenBank/DDBJ databases">
        <title>Wenzhouxiangella salilacus sp. nov., a novel bacterium isolated from a saline lake in Xinjiang Province, China.</title>
        <authorList>
            <person name="Han S."/>
        </authorList>
    </citation>
    <scope>NUCLEOTIDE SEQUENCE [LARGE SCALE GENOMIC DNA]</scope>
    <source>
        <strain evidence="2 3">XDB06</strain>
    </source>
</reference>
<dbReference type="InterPro" id="IPR010870">
    <property type="entry name" value="Porin_O/P"/>
</dbReference>
<evidence type="ECO:0000256" key="1">
    <source>
        <dbReference type="SAM" id="SignalP"/>
    </source>
</evidence>
<dbReference type="SUPFAM" id="SSF56935">
    <property type="entry name" value="Porins"/>
    <property type="match status" value="1"/>
</dbReference>
<proteinExistence type="predicted"/>
<evidence type="ECO:0000313" key="2">
    <source>
        <dbReference type="EMBL" id="RFF30832.1"/>
    </source>
</evidence>
<keyword evidence="1" id="KW-0732">Signal</keyword>
<dbReference type="OrthoDB" id="9807854at2"/>
<organism evidence="2 3">
    <name type="scientific">Wenzhouxiangella sediminis</name>
    <dbReference type="NCBI Taxonomy" id="1792836"/>
    <lineage>
        <taxon>Bacteria</taxon>
        <taxon>Pseudomonadati</taxon>
        <taxon>Pseudomonadota</taxon>
        <taxon>Gammaproteobacteria</taxon>
        <taxon>Chromatiales</taxon>
        <taxon>Wenzhouxiangellaceae</taxon>
        <taxon>Wenzhouxiangella</taxon>
    </lineage>
</organism>
<keyword evidence="3" id="KW-1185">Reference proteome</keyword>
<accession>A0A3E1K9H6</accession>
<dbReference type="Gene3D" id="2.40.160.10">
    <property type="entry name" value="Porin"/>
    <property type="match status" value="1"/>
</dbReference>
<dbReference type="Pfam" id="PF07396">
    <property type="entry name" value="Porin_O_P"/>
    <property type="match status" value="1"/>
</dbReference>
<gene>
    <name evidence="2" type="ORF">DZC52_06545</name>
</gene>
<sequence length="373" mass="40629">MIKTQRVVSLAGAGLIAAAAVTTVQAEIEIDSVAGFDIGFSGLVQFDYNHFDDDRIDYSNDEDLRRAELNLSGDSDRFSWKIGYDTAGEKYLDNNIAFSAAGTKITLGQFKQPNSLEELSSTKNNDFIAKAMATNAFAVSRRLGGSAMLGDDNWTVTASLFDGELTAGSDAGSGAAARVTFAPLMEEGRFVHLGLSAVTSDLPGDSIRLRLRPNADLADVRPIDTGAIDAADDQQTYGVEGIWASGPFKVQGEYLTSTVQRDGPRDDFSGDAWYLSAMWNITGETWNYRSGVIRTPGPEQPASGMWQAGLRYDRADFDDVGIAGGTMRAVTAGVNYYWRSNWKLAANWVRAESRRAGLTDEPDILELRAQFFW</sequence>
<dbReference type="InterPro" id="IPR023614">
    <property type="entry name" value="Porin_dom_sf"/>
</dbReference>
<dbReference type="AlphaFoldDB" id="A0A3E1K9H6"/>
<dbReference type="Proteomes" id="UP000260351">
    <property type="component" value="Unassembled WGS sequence"/>
</dbReference>
<feature type="chain" id="PRO_5017834614" evidence="1">
    <location>
        <begin position="27"/>
        <end position="373"/>
    </location>
</feature>
<evidence type="ECO:0000313" key="3">
    <source>
        <dbReference type="Proteomes" id="UP000260351"/>
    </source>
</evidence>
<comment type="caution">
    <text evidence="2">The sequence shown here is derived from an EMBL/GenBank/DDBJ whole genome shotgun (WGS) entry which is preliminary data.</text>
</comment>
<name>A0A3E1K9H6_9GAMM</name>
<protein>
    <submittedName>
        <fullName evidence="2">Porin</fullName>
    </submittedName>
</protein>
<dbReference type="EMBL" id="QUZK01000030">
    <property type="protein sequence ID" value="RFF30832.1"/>
    <property type="molecule type" value="Genomic_DNA"/>
</dbReference>
<feature type="signal peptide" evidence="1">
    <location>
        <begin position="1"/>
        <end position="26"/>
    </location>
</feature>